<organism evidence="1 2">
    <name type="scientific">Panagrolaimus sp. JU765</name>
    <dbReference type="NCBI Taxonomy" id="591449"/>
    <lineage>
        <taxon>Eukaryota</taxon>
        <taxon>Metazoa</taxon>
        <taxon>Ecdysozoa</taxon>
        <taxon>Nematoda</taxon>
        <taxon>Chromadorea</taxon>
        <taxon>Rhabditida</taxon>
        <taxon>Tylenchina</taxon>
        <taxon>Panagrolaimomorpha</taxon>
        <taxon>Panagrolaimoidea</taxon>
        <taxon>Panagrolaimidae</taxon>
        <taxon>Panagrolaimus</taxon>
    </lineage>
</organism>
<reference evidence="2" key="1">
    <citation type="submission" date="2022-11" db="UniProtKB">
        <authorList>
            <consortium name="WormBaseParasite"/>
        </authorList>
    </citation>
    <scope>IDENTIFICATION</scope>
</reference>
<dbReference type="WBParaSite" id="JU765_v2.g12215.t1">
    <property type="protein sequence ID" value="JU765_v2.g12215.t1"/>
    <property type="gene ID" value="JU765_v2.g12215"/>
</dbReference>
<protein>
    <submittedName>
        <fullName evidence="2">Uncharacterized protein</fullName>
    </submittedName>
</protein>
<accession>A0AC34Q2B2</accession>
<dbReference type="Proteomes" id="UP000887576">
    <property type="component" value="Unplaced"/>
</dbReference>
<evidence type="ECO:0000313" key="2">
    <source>
        <dbReference type="WBParaSite" id="JU765_v2.g12215.t1"/>
    </source>
</evidence>
<evidence type="ECO:0000313" key="1">
    <source>
        <dbReference type="Proteomes" id="UP000887576"/>
    </source>
</evidence>
<proteinExistence type="predicted"/>
<name>A0AC34Q2B2_9BILA</name>
<sequence length="69" mass="7384">MLESNNFGLTSTLEAIIRKGPEIFRQIQKRDEDGEDISETLESGTSSVNEFGSGSGGNSEMVCPSGMLV</sequence>